<feature type="domain" description="Globin" evidence="3">
    <location>
        <begin position="107"/>
        <end position="187"/>
    </location>
</feature>
<dbReference type="EMBL" id="JNBS01000900">
    <property type="protein sequence ID" value="OQS03433.1"/>
    <property type="molecule type" value="Genomic_DNA"/>
</dbReference>
<dbReference type="Pfam" id="PF00042">
    <property type="entry name" value="Globin"/>
    <property type="match status" value="1"/>
</dbReference>
<keyword evidence="1" id="KW-0349">Heme</keyword>
<evidence type="ECO:0000259" key="3">
    <source>
        <dbReference type="Pfam" id="PF00042"/>
    </source>
</evidence>
<dbReference type="GO" id="GO:0005344">
    <property type="term" value="F:oxygen carrier activity"/>
    <property type="evidence" value="ECO:0007669"/>
    <property type="project" value="UniProtKB-KW"/>
</dbReference>
<dbReference type="CDD" id="cd01040">
    <property type="entry name" value="Mb-like"/>
    <property type="match status" value="1"/>
</dbReference>
<evidence type="ECO:0000256" key="2">
    <source>
        <dbReference type="SAM" id="MobiDB-lite"/>
    </source>
</evidence>
<dbReference type="AlphaFoldDB" id="A0A1V9ZZH0"/>
<keyword evidence="1" id="KW-0813">Transport</keyword>
<reference evidence="4 5" key="1">
    <citation type="journal article" date="2014" name="Genome Biol. Evol.">
        <title>The secreted proteins of Achlya hypogyna and Thraustotheca clavata identify the ancestral oomycete secretome and reveal gene acquisitions by horizontal gene transfer.</title>
        <authorList>
            <person name="Misner I."/>
            <person name="Blouin N."/>
            <person name="Leonard G."/>
            <person name="Richards T.A."/>
            <person name="Lane C.E."/>
        </authorList>
    </citation>
    <scope>NUCLEOTIDE SEQUENCE [LARGE SCALE GENOMIC DNA]</scope>
    <source>
        <strain evidence="4 5">ATCC 34112</strain>
    </source>
</reference>
<accession>A0A1V9ZZH0</accession>
<protein>
    <recommendedName>
        <fullName evidence="3">Globin domain-containing protein</fullName>
    </recommendedName>
</protein>
<proteinExistence type="inferred from homology"/>
<dbReference type="Gene3D" id="1.10.490.10">
    <property type="entry name" value="Globins"/>
    <property type="match status" value="1"/>
</dbReference>
<gene>
    <name evidence="4" type="ORF">THRCLA_04268</name>
</gene>
<dbReference type="InterPro" id="IPR044399">
    <property type="entry name" value="Mb-like_M"/>
</dbReference>
<dbReference type="InterPro" id="IPR012292">
    <property type="entry name" value="Globin/Proto"/>
</dbReference>
<organism evidence="4 5">
    <name type="scientific">Thraustotheca clavata</name>
    <dbReference type="NCBI Taxonomy" id="74557"/>
    <lineage>
        <taxon>Eukaryota</taxon>
        <taxon>Sar</taxon>
        <taxon>Stramenopiles</taxon>
        <taxon>Oomycota</taxon>
        <taxon>Saprolegniomycetes</taxon>
        <taxon>Saprolegniales</taxon>
        <taxon>Achlyaceae</taxon>
        <taxon>Thraustotheca</taxon>
    </lineage>
</organism>
<evidence type="ECO:0000313" key="5">
    <source>
        <dbReference type="Proteomes" id="UP000243217"/>
    </source>
</evidence>
<dbReference type="GO" id="GO:0020037">
    <property type="term" value="F:heme binding"/>
    <property type="evidence" value="ECO:0007669"/>
    <property type="project" value="InterPro"/>
</dbReference>
<name>A0A1V9ZZH0_9STRA</name>
<dbReference type="Proteomes" id="UP000243217">
    <property type="component" value="Unassembled WGS sequence"/>
</dbReference>
<keyword evidence="1" id="KW-0479">Metal-binding</keyword>
<feature type="region of interest" description="Disordered" evidence="2">
    <location>
        <begin position="1"/>
        <end position="29"/>
    </location>
</feature>
<comment type="caution">
    <text evidence="4">The sequence shown here is derived from an EMBL/GenBank/DDBJ whole genome shotgun (WGS) entry which is preliminary data.</text>
</comment>
<dbReference type="GO" id="GO:0019825">
    <property type="term" value="F:oxygen binding"/>
    <property type="evidence" value="ECO:0007669"/>
    <property type="project" value="InterPro"/>
</dbReference>
<keyword evidence="5" id="KW-1185">Reference proteome</keyword>
<feature type="compositionally biased region" description="Basic residues" evidence="2">
    <location>
        <begin position="1"/>
        <end position="10"/>
    </location>
</feature>
<feature type="compositionally biased region" description="Polar residues" evidence="2">
    <location>
        <begin position="16"/>
        <end position="28"/>
    </location>
</feature>
<keyword evidence="1" id="KW-0408">Iron</keyword>
<dbReference type="InterPro" id="IPR009050">
    <property type="entry name" value="Globin-like_sf"/>
</dbReference>
<evidence type="ECO:0000256" key="1">
    <source>
        <dbReference type="RuleBase" id="RU000356"/>
    </source>
</evidence>
<dbReference type="OrthoDB" id="63718at2759"/>
<dbReference type="InterPro" id="IPR000971">
    <property type="entry name" value="Globin"/>
</dbReference>
<dbReference type="SUPFAM" id="SSF46458">
    <property type="entry name" value="Globin-like"/>
    <property type="match status" value="1"/>
</dbReference>
<sequence>MGSKGSRIKGPRTMDSGANDSKYPSTPFRSHGFATPDEVHHYLPANFPIFPTLNSVYMAECIRTWKDICTANTEKMKEYDKQGIILFQDEFFHRLIQRDASIELVFPSIKKRAEVLVSAMSFMLQGTNESSEVTMNRARHLGHMHRSLTKVRPHHFAAYSSTCIEVIMYWLGGESTPNIGEAWSNLIGFHLKYILQAYLYDIVDETEFAQNIVTATTPHN</sequence>
<comment type="similarity">
    <text evidence="1">Belongs to the globin family.</text>
</comment>
<keyword evidence="1" id="KW-0561">Oxygen transport</keyword>
<evidence type="ECO:0000313" key="4">
    <source>
        <dbReference type="EMBL" id="OQS03433.1"/>
    </source>
</evidence>